<feature type="transmembrane region" description="Helical" evidence="6">
    <location>
        <begin position="42"/>
        <end position="63"/>
    </location>
</feature>
<dbReference type="EMBL" id="DSUJ01000008">
    <property type="protein sequence ID" value="HFI92073.1"/>
    <property type="molecule type" value="Genomic_DNA"/>
</dbReference>
<dbReference type="InterPro" id="IPR050833">
    <property type="entry name" value="Poly_Biosynth_Transport"/>
</dbReference>
<keyword evidence="2" id="KW-1003">Cell membrane</keyword>
<sequence>MLNKLKELTKDTAIYGISTMVGRFLNFILVPFFTNIFDPNEYGYVMLLYAYIGLFNIIFVYGLDSAFLKYAAFKEIGDEKDNFSTPYLSILFTSVLFTFVIIFLKNPIGQIINLPENYNYLIIYSVLIIFFDSNSSIPFLKLRLERKAKFFSLLKVLNISINIAANFILILKFRFGIEAIFISNLIASALTLVFLLPTIVKNFRPKIHTLLYTKLLKFGLPYLPAGLAVMMVQVIDVPILQSLTDVDTVGIYKANYKLGIFMMLFVSMFQYAWQPFFLNNAKEENAKEIFSKVLTYFTIVGSFLVISLSLFISDLVKINFSGFYLLGEKYWSGISIVPIILLGYFFNGLYVVFSAGIYIEEKSIFAPIVTGLGALVNVVVNLALIPSLNIIGAALATLASYLVMSGGYYIVTQKYYHIHYEYSKIIKMFSAMIAIGLVLYSFLMNAENRILIKLLLLIGYVIFVFLFVLDKRELQFIKTNLLKRKNA</sequence>
<feature type="transmembrane region" description="Helical" evidence="6">
    <location>
        <begin position="424"/>
        <end position="444"/>
    </location>
</feature>
<gene>
    <name evidence="7" type="ORF">ENS31_11195</name>
</gene>
<feature type="transmembrane region" description="Helical" evidence="6">
    <location>
        <begin position="215"/>
        <end position="235"/>
    </location>
</feature>
<evidence type="ECO:0000256" key="5">
    <source>
        <dbReference type="ARBA" id="ARBA00023136"/>
    </source>
</evidence>
<feature type="transmembrane region" description="Helical" evidence="6">
    <location>
        <begin position="293"/>
        <end position="312"/>
    </location>
</feature>
<feature type="transmembrane region" description="Helical" evidence="6">
    <location>
        <begin position="84"/>
        <end position="104"/>
    </location>
</feature>
<accession>A0A7V3E858</accession>
<evidence type="ECO:0000256" key="2">
    <source>
        <dbReference type="ARBA" id="ARBA00022475"/>
    </source>
</evidence>
<comment type="caution">
    <text evidence="7">The sequence shown here is derived from an EMBL/GenBank/DDBJ whole genome shotgun (WGS) entry which is preliminary data.</text>
</comment>
<feature type="transmembrane region" description="Helical" evidence="6">
    <location>
        <begin position="364"/>
        <end position="384"/>
    </location>
</feature>
<dbReference type="PANTHER" id="PTHR30250:SF11">
    <property type="entry name" value="O-ANTIGEN TRANSPORTER-RELATED"/>
    <property type="match status" value="1"/>
</dbReference>
<keyword evidence="4 6" id="KW-1133">Transmembrane helix</keyword>
<proteinExistence type="predicted"/>
<evidence type="ECO:0008006" key="8">
    <source>
        <dbReference type="Google" id="ProtNLM"/>
    </source>
</evidence>
<evidence type="ECO:0000256" key="6">
    <source>
        <dbReference type="SAM" id="Phobius"/>
    </source>
</evidence>
<dbReference type="InterPro" id="IPR002797">
    <property type="entry name" value="Polysacc_synth"/>
</dbReference>
<dbReference type="GO" id="GO:0005886">
    <property type="term" value="C:plasma membrane"/>
    <property type="evidence" value="ECO:0007669"/>
    <property type="project" value="UniProtKB-SubCell"/>
</dbReference>
<feature type="transmembrane region" description="Helical" evidence="6">
    <location>
        <begin position="152"/>
        <end position="173"/>
    </location>
</feature>
<evidence type="ECO:0000313" key="7">
    <source>
        <dbReference type="EMBL" id="HFI92073.1"/>
    </source>
</evidence>
<feature type="transmembrane region" description="Helical" evidence="6">
    <location>
        <begin position="12"/>
        <end position="36"/>
    </location>
</feature>
<evidence type="ECO:0000256" key="3">
    <source>
        <dbReference type="ARBA" id="ARBA00022692"/>
    </source>
</evidence>
<dbReference type="PANTHER" id="PTHR30250">
    <property type="entry name" value="PST FAMILY PREDICTED COLANIC ACID TRANSPORTER"/>
    <property type="match status" value="1"/>
</dbReference>
<feature type="transmembrane region" description="Helical" evidence="6">
    <location>
        <begin position="390"/>
        <end position="412"/>
    </location>
</feature>
<comment type="subcellular location">
    <subcellularLocation>
        <location evidence="1">Cell membrane</location>
        <topology evidence="1">Multi-pass membrane protein</topology>
    </subcellularLocation>
</comment>
<keyword evidence="3 6" id="KW-0812">Transmembrane</keyword>
<evidence type="ECO:0000256" key="4">
    <source>
        <dbReference type="ARBA" id="ARBA00022989"/>
    </source>
</evidence>
<feature type="transmembrane region" description="Helical" evidence="6">
    <location>
        <begin position="332"/>
        <end position="352"/>
    </location>
</feature>
<protein>
    <recommendedName>
        <fullName evidence="8">Polysaccharide biosynthesis protein C-terminal domain-containing protein</fullName>
    </recommendedName>
</protein>
<evidence type="ECO:0000256" key="1">
    <source>
        <dbReference type="ARBA" id="ARBA00004651"/>
    </source>
</evidence>
<dbReference type="AlphaFoldDB" id="A0A7V3E858"/>
<dbReference type="Pfam" id="PF01943">
    <property type="entry name" value="Polysacc_synt"/>
    <property type="match status" value="1"/>
</dbReference>
<feature type="transmembrane region" description="Helical" evidence="6">
    <location>
        <begin position="255"/>
        <end position="273"/>
    </location>
</feature>
<organism evidence="7">
    <name type="scientific">Ignavibacterium album</name>
    <dbReference type="NCBI Taxonomy" id="591197"/>
    <lineage>
        <taxon>Bacteria</taxon>
        <taxon>Pseudomonadati</taxon>
        <taxon>Ignavibacteriota</taxon>
        <taxon>Ignavibacteria</taxon>
        <taxon>Ignavibacteriales</taxon>
        <taxon>Ignavibacteriaceae</taxon>
        <taxon>Ignavibacterium</taxon>
    </lineage>
</organism>
<feature type="transmembrane region" description="Helical" evidence="6">
    <location>
        <begin position="179"/>
        <end position="203"/>
    </location>
</feature>
<name>A0A7V3E858_9BACT</name>
<feature type="transmembrane region" description="Helical" evidence="6">
    <location>
        <begin position="120"/>
        <end position="140"/>
    </location>
</feature>
<feature type="transmembrane region" description="Helical" evidence="6">
    <location>
        <begin position="450"/>
        <end position="469"/>
    </location>
</feature>
<keyword evidence="5 6" id="KW-0472">Membrane</keyword>
<reference evidence="7" key="1">
    <citation type="journal article" date="2020" name="mSystems">
        <title>Genome- and Community-Level Interaction Insights into Carbon Utilization and Element Cycling Functions of Hydrothermarchaeota in Hydrothermal Sediment.</title>
        <authorList>
            <person name="Zhou Z."/>
            <person name="Liu Y."/>
            <person name="Xu W."/>
            <person name="Pan J."/>
            <person name="Luo Z.H."/>
            <person name="Li M."/>
        </authorList>
    </citation>
    <scope>NUCLEOTIDE SEQUENCE [LARGE SCALE GENOMIC DNA]</scope>
    <source>
        <strain evidence="7">SpSt-479</strain>
    </source>
</reference>